<accession>A0A7R8WEC2</accession>
<evidence type="ECO:0000256" key="4">
    <source>
        <dbReference type="ARBA" id="ARBA00007261"/>
    </source>
</evidence>
<dbReference type="InterPro" id="IPR050361">
    <property type="entry name" value="MPP/UQCRC_Complex"/>
</dbReference>
<comment type="subunit">
    <text evidence="5">Heterodimer of PMPCA (alpha) and PMPCB (beta) subunits, forming the mitochondrial processing protease (MPP) in which PMPCA is involved in substrate recognition and binding and PMPCB is the catalytic subunit.</text>
</comment>
<comment type="subcellular location">
    <subcellularLocation>
        <location evidence="2">Mitochondrion inner membrane</location>
    </subcellularLocation>
    <subcellularLocation>
        <location evidence="3">Mitochondrion matrix</location>
    </subcellularLocation>
</comment>
<evidence type="ECO:0000256" key="13">
    <source>
        <dbReference type="RuleBase" id="RU004447"/>
    </source>
</evidence>
<dbReference type="AlphaFoldDB" id="A0A7R8WEC2"/>
<dbReference type="InterPro" id="IPR011249">
    <property type="entry name" value="Metalloenz_LuxS/M16"/>
</dbReference>
<organism evidence="14">
    <name type="scientific">Cyprideis torosa</name>
    <dbReference type="NCBI Taxonomy" id="163714"/>
    <lineage>
        <taxon>Eukaryota</taxon>
        <taxon>Metazoa</taxon>
        <taxon>Ecdysozoa</taxon>
        <taxon>Arthropoda</taxon>
        <taxon>Crustacea</taxon>
        <taxon>Oligostraca</taxon>
        <taxon>Ostracoda</taxon>
        <taxon>Podocopa</taxon>
        <taxon>Podocopida</taxon>
        <taxon>Cytherocopina</taxon>
        <taxon>Cytheroidea</taxon>
        <taxon>Cytherideidae</taxon>
        <taxon>Cyprideis</taxon>
    </lineage>
</organism>
<dbReference type="Pfam" id="PF00675">
    <property type="entry name" value="Peptidase_M16"/>
    <property type="match status" value="1"/>
</dbReference>
<dbReference type="PANTHER" id="PTHR11851">
    <property type="entry name" value="METALLOPROTEASE"/>
    <property type="match status" value="1"/>
</dbReference>
<dbReference type="FunFam" id="3.30.830.10:FF:000010">
    <property type="entry name" value="Mitochondrial-processing peptidase alpha subunit, mitochondrial"/>
    <property type="match status" value="1"/>
</dbReference>
<keyword evidence="7" id="KW-0999">Mitochondrion inner membrane</keyword>
<dbReference type="EMBL" id="OB662059">
    <property type="protein sequence ID" value="CAD7229429.1"/>
    <property type="molecule type" value="Genomic_DNA"/>
</dbReference>
<evidence type="ECO:0000256" key="7">
    <source>
        <dbReference type="ARBA" id="ARBA00022792"/>
    </source>
</evidence>
<dbReference type="GO" id="GO:0004222">
    <property type="term" value="F:metalloendopeptidase activity"/>
    <property type="evidence" value="ECO:0007669"/>
    <property type="project" value="InterPro"/>
</dbReference>
<name>A0A7R8WEC2_9CRUS</name>
<keyword evidence="9" id="KW-0496">Mitochondrion</keyword>
<evidence type="ECO:0000313" key="14">
    <source>
        <dbReference type="EMBL" id="CAD7229429.1"/>
    </source>
</evidence>
<keyword evidence="10" id="KW-0472">Membrane</keyword>
<evidence type="ECO:0000256" key="10">
    <source>
        <dbReference type="ARBA" id="ARBA00023136"/>
    </source>
</evidence>
<dbReference type="GO" id="GO:0005743">
    <property type="term" value="C:mitochondrial inner membrane"/>
    <property type="evidence" value="ECO:0007669"/>
    <property type="project" value="UniProtKB-SubCell"/>
</dbReference>
<evidence type="ECO:0000256" key="9">
    <source>
        <dbReference type="ARBA" id="ARBA00023128"/>
    </source>
</evidence>
<dbReference type="GO" id="GO:0006627">
    <property type="term" value="P:protein processing involved in protein targeting to mitochondrion"/>
    <property type="evidence" value="ECO:0007669"/>
    <property type="project" value="TreeGrafter"/>
</dbReference>
<dbReference type="SUPFAM" id="SSF63411">
    <property type="entry name" value="LuxS/MPP-like metallohydrolase"/>
    <property type="match status" value="2"/>
</dbReference>
<dbReference type="InterPro" id="IPR011765">
    <property type="entry name" value="Pept_M16_N"/>
</dbReference>
<dbReference type="FunFam" id="3.30.830.10:FF:000014">
    <property type="entry name" value="Mitochondrial-processing peptidase alpha subunit, mitochondrial"/>
    <property type="match status" value="1"/>
</dbReference>
<reference evidence="14" key="1">
    <citation type="submission" date="2020-11" db="EMBL/GenBank/DDBJ databases">
        <authorList>
            <person name="Tran Van P."/>
        </authorList>
    </citation>
    <scope>NUCLEOTIDE SEQUENCE</scope>
</reference>
<dbReference type="InterPro" id="IPR001431">
    <property type="entry name" value="Pept_M16_Zn_BS"/>
</dbReference>
<comment type="function">
    <text evidence="1">Substrate recognition and binding subunit of the essential mitochondrial processing protease (MPP), which cleaves the mitochondrial sequence off newly imported precursors proteins.</text>
</comment>
<dbReference type="PANTHER" id="PTHR11851:SF49">
    <property type="entry name" value="MITOCHONDRIAL-PROCESSING PEPTIDASE SUBUNIT ALPHA"/>
    <property type="match status" value="1"/>
</dbReference>
<protein>
    <recommendedName>
        <fullName evidence="6">Mitochondrial-processing peptidase subunit alpha</fullName>
    </recommendedName>
    <alternativeName>
        <fullName evidence="11">Alpha-MPP</fullName>
    </alternativeName>
    <alternativeName>
        <fullName evidence="12">Inactive zinc metalloprotease alpha</fullName>
    </alternativeName>
</protein>
<evidence type="ECO:0000256" key="11">
    <source>
        <dbReference type="ARBA" id="ARBA00030006"/>
    </source>
</evidence>
<comment type="similarity">
    <text evidence="4 13">Belongs to the peptidase M16 family.</text>
</comment>
<evidence type="ECO:0000256" key="12">
    <source>
        <dbReference type="ARBA" id="ARBA00032315"/>
    </source>
</evidence>
<evidence type="ECO:0000256" key="8">
    <source>
        <dbReference type="ARBA" id="ARBA00022946"/>
    </source>
</evidence>
<keyword evidence="8" id="KW-0809">Transit peptide</keyword>
<evidence type="ECO:0000256" key="3">
    <source>
        <dbReference type="ARBA" id="ARBA00004305"/>
    </source>
</evidence>
<proteinExistence type="inferred from homology"/>
<dbReference type="GO" id="GO:0046872">
    <property type="term" value="F:metal ion binding"/>
    <property type="evidence" value="ECO:0007669"/>
    <property type="project" value="InterPro"/>
</dbReference>
<gene>
    <name evidence="14" type="ORF">CTOB1V02_LOCUS7299</name>
</gene>
<evidence type="ECO:0000256" key="1">
    <source>
        <dbReference type="ARBA" id="ARBA00002123"/>
    </source>
</evidence>
<dbReference type="GO" id="GO:0005759">
    <property type="term" value="C:mitochondrial matrix"/>
    <property type="evidence" value="ECO:0007669"/>
    <property type="project" value="UniProtKB-SubCell"/>
</dbReference>
<evidence type="ECO:0000256" key="6">
    <source>
        <dbReference type="ARBA" id="ARBA00016741"/>
    </source>
</evidence>
<evidence type="ECO:0000256" key="2">
    <source>
        <dbReference type="ARBA" id="ARBA00004273"/>
    </source>
</evidence>
<evidence type="ECO:0000256" key="5">
    <source>
        <dbReference type="ARBA" id="ARBA00011587"/>
    </source>
</evidence>
<dbReference type="PROSITE" id="PS00143">
    <property type="entry name" value="INSULINASE"/>
    <property type="match status" value="1"/>
</dbReference>
<dbReference type="Gene3D" id="3.30.830.10">
    <property type="entry name" value="Metalloenzyme, LuxS/M16 peptidase-like"/>
    <property type="match status" value="2"/>
</dbReference>
<sequence>MAMRRTWASFLLRQSSAFPSLVRRKSSAAGSGWTLSVPVSYQQGCAFQLRPLLPTPARLFCSSSAPTDVPSPPAAQPERSSPVLSSPVLSVPLSVPLPGLPEPVYAKASAHTYETAVTTLENGLRVASQPKFGQFCTVGVVLDAGSRYEVAYPGGISHFLERLAFQSTMNFKGREDIMTQLEQFGGICDCQASRDTMIYAASVEVHGLEPVMRILADVALRPLLTAEEISEVRKNIAFELEDISKRPDQEALLTEMIHAAAYRGNTLGLPRLCPEEVVEKVSRSQLFTFLKHHHGPSRMVVAGVGVEHEALVELARKYFVDELPVWDNPSYSQDLEIQNAPGLTVDSSTAQFTGGSLIIEKDLSNMLPGPSPFPELTHFVLALESSSHQDPDFVPFCVLNMMMGGGGSFSAGGPGKGMYTRLYTNVLNRYHWMYSATAYNHAYADSGIFCIHASSPPKQLGATAGIIVKEFVHMAGEMEEGELERAKAQLQSMLLMNLEVRPVIFEDIGRQVLAHGARKSPEHYIDVISKVTADDIQRVARRLLKSKAAVVALGNVSELPKLEDIEAGLADPQGNVQEFCGGLEKF</sequence>
<dbReference type="InterPro" id="IPR007863">
    <property type="entry name" value="Peptidase_M16_C"/>
</dbReference>
<dbReference type="OrthoDB" id="277191at2759"/>
<dbReference type="Pfam" id="PF05193">
    <property type="entry name" value="Peptidase_M16_C"/>
    <property type="match status" value="1"/>
</dbReference>